<evidence type="ECO:0000313" key="4">
    <source>
        <dbReference type="EMBL" id="SDM11729.1"/>
    </source>
</evidence>
<dbReference type="Pfam" id="PF00535">
    <property type="entry name" value="Glycos_transf_2"/>
    <property type="match status" value="1"/>
</dbReference>
<dbReference type="PANTHER" id="PTHR22916">
    <property type="entry name" value="GLYCOSYLTRANSFERASE"/>
    <property type="match status" value="1"/>
</dbReference>
<dbReference type="RefSeq" id="WP_092726334.1">
    <property type="nucleotide sequence ID" value="NZ_FNGW01000005.1"/>
</dbReference>
<accession>A0A1G9QL47</accession>
<feature type="domain" description="Glycosyltransferase 2-like" evidence="3">
    <location>
        <begin position="7"/>
        <end position="133"/>
    </location>
</feature>
<keyword evidence="5" id="KW-1185">Reference proteome</keyword>
<dbReference type="PANTHER" id="PTHR22916:SF51">
    <property type="entry name" value="GLYCOSYLTRANSFERASE EPSH-RELATED"/>
    <property type="match status" value="1"/>
</dbReference>
<evidence type="ECO:0000313" key="5">
    <source>
        <dbReference type="Proteomes" id="UP000199068"/>
    </source>
</evidence>
<dbReference type="Proteomes" id="UP000199068">
    <property type="component" value="Unassembled WGS sequence"/>
</dbReference>
<evidence type="ECO:0000256" key="1">
    <source>
        <dbReference type="ARBA" id="ARBA00022676"/>
    </source>
</evidence>
<dbReference type="GO" id="GO:0016757">
    <property type="term" value="F:glycosyltransferase activity"/>
    <property type="evidence" value="ECO:0007669"/>
    <property type="project" value="UniProtKB-KW"/>
</dbReference>
<keyword evidence="2 4" id="KW-0808">Transferase</keyword>
<organism evidence="4 5">
    <name type="scientific">Romboutsia lituseburensis DSM 797</name>
    <dbReference type="NCBI Taxonomy" id="1121325"/>
    <lineage>
        <taxon>Bacteria</taxon>
        <taxon>Bacillati</taxon>
        <taxon>Bacillota</taxon>
        <taxon>Clostridia</taxon>
        <taxon>Peptostreptococcales</taxon>
        <taxon>Peptostreptococcaceae</taxon>
        <taxon>Romboutsia</taxon>
    </lineage>
</organism>
<dbReference type="SUPFAM" id="SSF53448">
    <property type="entry name" value="Nucleotide-diphospho-sugar transferases"/>
    <property type="match status" value="1"/>
</dbReference>
<gene>
    <name evidence="4" type="ORF">SAMN04515677_105262</name>
</gene>
<sequence length="341" mass="39114">MSNIKISIIVPIYNGEKYISNTLDSILNQTLENIEIIAINDGSTDNSKSILDSYIKKSDKIRVIHQENKGVSATRNNGILSANGEYIGFVDADDLIDPDMYKKLYEKAISNNADIAICGFIEKDLSGNILREYEYQYSDTVLKDSDIRNSFKTCLNTKREPLGGAPIWNKIFKKNILIENDILIDESITVGEDFCLNIRCFDKARTVVGTKEKLYHYMNINPDSIMSKISDKKFYNFIDGRKAILKNLSTFGFYSEEYLRFENGRNFANLIQIADYKIKNSNNIKDSYKISMDILKSDDFKSSIKLSDNKYLSKNLQLIKKISQANLNFIIFIILYLRAKK</sequence>
<proteinExistence type="predicted"/>
<reference evidence="4 5" key="1">
    <citation type="submission" date="2016-10" db="EMBL/GenBank/DDBJ databases">
        <authorList>
            <person name="de Groot N.N."/>
        </authorList>
    </citation>
    <scope>NUCLEOTIDE SEQUENCE [LARGE SCALE GENOMIC DNA]</scope>
    <source>
        <strain evidence="4 5">DSM 797</strain>
    </source>
</reference>
<dbReference type="STRING" id="1121325.SAMN04515677_105262"/>
<dbReference type="CDD" id="cd00761">
    <property type="entry name" value="Glyco_tranf_GTA_type"/>
    <property type="match status" value="1"/>
</dbReference>
<dbReference type="Gene3D" id="3.90.550.10">
    <property type="entry name" value="Spore Coat Polysaccharide Biosynthesis Protein SpsA, Chain A"/>
    <property type="match status" value="1"/>
</dbReference>
<evidence type="ECO:0000259" key="3">
    <source>
        <dbReference type="Pfam" id="PF00535"/>
    </source>
</evidence>
<dbReference type="InterPro" id="IPR001173">
    <property type="entry name" value="Glyco_trans_2-like"/>
</dbReference>
<keyword evidence="1" id="KW-0328">Glycosyltransferase</keyword>
<dbReference type="EMBL" id="FNGW01000005">
    <property type="protein sequence ID" value="SDM11729.1"/>
    <property type="molecule type" value="Genomic_DNA"/>
</dbReference>
<dbReference type="AlphaFoldDB" id="A0A1G9QL47"/>
<protein>
    <submittedName>
        <fullName evidence="4">Glycosyltransferase involved in cell wall bisynthesis</fullName>
    </submittedName>
</protein>
<name>A0A1G9QL47_9FIRM</name>
<dbReference type="InterPro" id="IPR029044">
    <property type="entry name" value="Nucleotide-diphossugar_trans"/>
</dbReference>
<evidence type="ECO:0000256" key="2">
    <source>
        <dbReference type="ARBA" id="ARBA00022679"/>
    </source>
</evidence>